<evidence type="ECO:0000313" key="2">
    <source>
        <dbReference type="Proteomes" id="UP000654075"/>
    </source>
</evidence>
<keyword evidence="2" id="KW-1185">Reference proteome</keyword>
<dbReference type="AlphaFoldDB" id="A0A813HX91"/>
<name>A0A813HX91_POLGL</name>
<dbReference type="Proteomes" id="UP000654075">
    <property type="component" value="Unassembled WGS sequence"/>
</dbReference>
<comment type="caution">
    <text evidence="1">The sequence shown here is derived from an EMBL/GenBank/DDBJ whole genome shotgun (WGS) entry which is preliminary data.</text>
</comment>
<dbReference type="EMBL" id="CAJNNV010033293">
    <property type="protein sequence ID" value="CAE8643165.1"/>
    <property type="molecule type" value="Genomic_DNA"/>
</dbReference>
<proteinExistence type="predicted"/>
<accession>A0A813HX91</accession>
<evidence type="ECO:0000313" key="1">
    <source>
        <dbReference type="EMBL" id="CAE8643165.1"/>
    </source>
</evidence>
<gene>
    <name evidence="1" type="ORF">PGLA1383_LOCUS57532</name>
</gene>
<protein>
    <submittedName>
        <fullName evidence="1">Uncharacterized protein</fullName>
    </submittedName>
</protein>
<sequence>MWSGWHPADMFAGDDSGWLKRVKKIQCPSHRTCIQASLMASVLLRANLLLLLTAAVACFEEVGLGTSECASDDDDADVAFLAQLRVRRQSELSKDSPSKIDVNASEFEASESANAVVDGPKVPFEMLIEGSGGMCLDYDLISGNAYGHACHGGDNQL</sequence>
<organism evidence="1 2">
    <name type="scientific">Polarella glacialis</name>
    <name type="common">Dinoflagellate</name>
    <dbReference type="NCBI Taxonomy" id="89957"/>
    <lineage>
        <taxon>Eukaryota</taxon>
        <taxon>Sar</taxon>
        <taxon>Alveolata</taxon>
        <taxon>Dinophyceae</taxon>
        <taxon>Suessiales</taxon>
        <taxon>Suessiaceae</taxon>
        <taxon>Polarella</taxon>
    </lineage>
</organism>
<reference evidence="1" key="1">
    <citation type="submission" date="2021-02" db="EMBL/GenBank/DDBJ databases">
        <authorList>
            <person name="Dougan E. K."/>
            <person name="Rhodes N."/>
            <person name="Thang M."/>
            <person name="Chan C."/>
        </authorList>
    </citation>
    <scope>NUCLEOTIDE SEQUENCE</scope>
</reference>